<name>F2RMM5_TRIT1</name>
<evidence type="ECO:0000313" key="2">
    <source>
        <dbReference type="EMBL" id="EGD92574.1"/>
    </source>
</evidence>
<gene>
    <name evidence="2" type="ORF">TESG_00147</name>
</gene>
<organism evidence="2 3">
    <name type="scientific">Trichophyton tonsurans (strain CBS 112818)</name>
    <name type="common">Scalp ringworm fungus</name>
    <dbReference type="NCBI Taxonomy" id="647933"/>
    <lineage>
        <taxon>Eukaryota</taxon>
        <taxon>Fungi</taxon>
        <taxon>Dikarya</taxon>
        <taxon>Ascomycota</taxon>
        <taxon>Pezizomycotina</taxon>
        <taxon>Eurotiomycetes</taxon>
        <taxon>Eurotiomycetidae</taxon>
        <taxon>Onygenales</taxon>
        <taxon>Arthrodermataceae</taxon>
        <taxon>Trichophyton</taxon>
    </lineage>
</organism>
<dbReference type="HOGENOM" id="CLU_2160236_0_0_1"/>
<dbReference type="EMBL" id="GG698477">
    <property type="protein sequence ID" value="EGD92574.1"/>
    <property type="molecule type" value="Genomic_DNA"/>
</dbReference>
<keyword evidence="3" id="KW-1185">Reference proteome</keyword>
<protein>
    <submittedName>
        <fullName evidence="2">Uncharacterized protein</fullName>
    </submittedName>
</protein>
<reference evidence="3" key="1">
    <citation type="journal article" date="2012" name="MBio">
        <title>Comparative genome analysis of Trichophyton rubrum and related dermatophytes reveals candidate genes involved in infection.</title>
        <authorList>
            <person name="Martinez D.A."/>
            <person name="Oliver B.G."/>
            <person name="Graeser Y."/>
            <person name="Goldberg J.M."/>
            <person name="Li W."/>
            <person name="Martinez-Rossi N.M."/>
            <person name="Monod M."/>
            <person name="Shelest E."/>
            <person name="Barton R.C."/>
            <person name="Birch E."/>
            <person name="Brakhage A.A."/>
            <person name="Chen Z."/>
            <person name="Gurr S.J."/>
            <person name="Heiman D."/>
            <person name="Heitman J."/>
            <person name="Kosti I."/>
            <person name="Rossi A."/>
            <person name="Saif S."/>
            <person name="Samalova M."/>
            <person name="Saunders C.W."/>
            <person name="Shea T."/>
            <person name="Summerbell R.C."/>
            <person name="Xu J."/>
            <person name="Young S."/>
            <person name="Zeng Q."/>
            <person name="Birren B.W."/>
            <person name="Cuomo C.A."/>
            <person name="White T.C."/>
        </authorList>
    </citation>
    <scope>NUCLEOTIDE SEQUENCE [LARGE SCALE GENOMIC DNA]</scope>
    <source>
        <strain evidence="3">CBS 112818</strain>
    </source>
</reference>
<feature type="region of interest" description="Disordered" evidence="1">
    <location>
        <begin position="1"/>
        <end position="27"/>
    </location>
</feature>
<proteinExistence type="predicted"/>
<accession>F2RMM5</accession>
<dbReference type="AlphaFoldDB" id="F2RMM5"/>
<sequence>MDRRQREAVKKKKKKKKREEGHREAKKKLGREKNILYFTERTRRSLCSLLVRFAEGYEDQGGNSIHLLTVHRAVVCRMPKRSKEWREAREQVLSDSISPYSFSRSLSSLRI</sequence>
<dbReference type="Proteomes" id="UP000009172">
    <property type="component" value="Unassembled WGS sequence"/>
</dbReference>
<evidence type="ECO:0000313" key="3">
    <source>
        <dbReference type="Proteomes" id="UP000009172"/>
    </source>
</evidence>
<evidence type="ECO:0000256" key="1">
    <source>
        <dbReference type="SAM" id="MobiDB-lite"/>
    </source>
</evidence>